<dbReference type="InterPro" id="IPR052336">
    <property type="entry name" value="MlaD_Phospholipid_Transporter"/>
</dbReference>
<name>A0A6F8PM97_9GAMM</name>
<dbReference type="RefSeq" id="WP_173291038.1">
    <property type="nucleotide sequence ID" value="NZ_AP021888.1"/>
</dbReference>
<dbReference type="KEGG" id="tzo:THMIRHAT_09610"/>
<evidence type="ECO:0000256" key="1">
    <source>
        <dbReference type="SAM" id="Phobius"/>
    </source>
</evidence>
<organism evidence="3 4">
    <name type="scientific">Thiosulfativibrio zosterae</name>
    <dbReference type="NCBI Taxonomy" id="2675053"/>
    <lineage>
        <taxon>Bacteria</taxon>
        <taxon>Pseudomonadati</taxon>
        <taxon>Pseudomonadota</taxon>
        <taxon>Gammaproteobacteria</taxon>
        <taxon>Thiotrichales</taxon>
        <taxon>Piscirickettsiaceae</taxon>
        <taxon>Thiosulfativibrio</taxon>
    </lineage>
</organism>
<evidence type="ECO:0000259" key="2">
    <source>
        <dbReference type="Pfam" id="PF02470"/>
    </source>
</evidence>
<feature type="transmembrane region" description="Helical" evidence="1">
    <location>
        <begin position="7"/>
        <end position="27"/>
    </location>
</feature>
<keyword evidence="1" id="KW-0812">Transmembrane</keyword>
<feature type="domain" description="Mce/MlaD" evidence="2">
    <location>
        <begin position="40"/>
        <end position="118"/>
    </location>
</feature>
<evidence type="ECO:0000313" key="4">
    <source>
        <dbReference type="Proteomes" id="UP000501466"/>
    </source>
</evidence>
<reference evidence="4" key="1">
    <citation type="submission" date="2019-11" db="EMBL/GenBank/DDBJ databases">
        <title>Isolation and characterization of two novel species in the genus Thiomicrorhabdus.</title>
        <authorList>
            <person name="Mochizuki J."/>
            <person name="Kojima H."/>
            <person name="Fukui M."/>
        </authorList>
    </citation>
    <scope>NUCLEOTIDE SEQUENCE [LARGE SCALE GENOMIC DNA]</scope>
    <source>
        <strain evidence="4">AkT22</strain>
    </source>
</reference>
<keyword evidence="1" id="KW-1133">Transmembrane helix</keyword>
<sequence>MSRQKIVEVWVGAFVLMSLIALSVIAFKVSNYQGLQERATYEISGLFSNIGGLKVRAPVKISGVVVGRIKSIEVDAKTYQALVKMDIYQDFNQLSSDTSGVILTSGLLGDQYVGLEPGGSDELLKNGDRLELTQPALVLEELIGQFLTKFSGDTSKP</sequence>
<proteinExistence type="predicted"/>
<dbReference type="InterPro" id="IPR030970">
    <property type="entry name" value="ABC_MlaD"/>
</dbReference>
<dbReference type="EMBL" id="AP021888">
    <property type="protein sequence ID" value="BBP43215.1"/>
    <property type="molecule type" value="Genomic_DNA"/>
</dbReference>
<dbReference type="InterPro" id="IPR003399">
    <property type="entry name" value="Mce/MlaD"/>
</dbReference>
<dbReference type="PANTHER" id="PTHR33371">
    <property type="entry name" value="INTERMEMBRANE PHOSPHOLIPID TRANSPORT SYSTEM BINDING PROTEIN MLAD-RELATED"/>
    <property type="match status" value="1"/>
</dbReference>
<gene>
    <name evidence="3" type="ORF">THMIRHAT_09610</name>
</gene>
<dbReference type="AlphaFoldDB" id="A0A6F8PM97"/>
<dbReference type="Pfam" id="PF02470">
    <property type="entry name" value="MlaD"/>
    <property type="match status" value="1"/>
</dbReference>
<keyword evidence="1" id="KW-0472">Membrane</keyword>
<dbReference type="NCBIfam" id="TIGR04430">
    <property type="entry name" value="OM_asym_MlaD"/>
    <property type="match status" value="1"/>
</dbReference>
<keyword evidence="4" id="KW-1185">Reference proteome</keyword>
<dbReference type="Proteomes" id="UP000501466">
    <property type="component" value="Chromosome"/>
</dbReference>
<protein>
    <submittedName>
        <fullName evidence="3">Outer membrane lipid asymmetry maintenance protein MlaD</fullName>
    </submittedName>
</protein>
<dbReference type="GO" id="GO:0005543">
    <property type="term" value="F:phospholipid binding"/>
    <property type="evidence" value="ECO:0007669"/>
    <property type="project" value="TreeGrafter"/>
</dbReference>
<dbReference type="GO" id="GO:0005548">
    <property type="term" value="F:phospholipid transporter activity"/>
    <property type="evidence" value="ECO:0007669"/>
    <property type="project" value="TreeGrafter"/>
</dbReference>
<accession>A0A6F8PM97</accession>
<evidence type="ECO:0000313" key="3">
    <source>
        <dbReference type="EMBL" id="BBP43215.1"/>
    </source>
</evidence>
<dbReference type="PANTHER" id="PTHR33371:SF4">
    <property type="entry name" value="INTERMEMBRANE PHOSPHOLIPID TRANSPORT SYSTEM BINDING PROTEIN MLAD"/>
    <property type="match status" value="1"/>
</dbReference>